<feature type="transmembrane region" description="Helical" evidence="2">
    <location>
        <begin position="263"/>
        <end position="281"/>
    </location>
</feature>
<keyword evidence="4" id="KW-1185">Reference proteome</keyword>
<dbReference type="InterPro" id="IPR010640">
    <property type="entry name" value="Low_temperature_requirement_A"/>
</dbReference>
<name>A0A9Q8VC64_9HYPO</name>
<feature type="transmembrane region" description="Helical" evidence="2">
    <location>
        <begin position="301"/>
        <end position="325"/>
    </location>
</feature>
<keyword evidence="2" id="KW-0812">Transmembrane</keyword>
<feature type="transmembrane region" description="Helical" evidence="2">
    <location>
        <begin position="194"/>
        <end position="213"/>
    </location>
</feature>
<dbReference type="PANTHER" id="PTHR36840:SF1">
    <property type="entry name" value="BLL5714 PROTEIN"/>
    <property type="match status" value="1"/>
</dbReference>
<dbReference type="KEGG" id="ptkz:JDV02_005699"/>
<keyword evidence="2" id="KW-1133">Transmembrane helix</keyword>
<feature type="transmembrane region" description="Helical" evidence="2">
    <location>
        <begin position="234"/>
        <end position="251"/>
    </location>
</feature>
<evidence type="ECO:0000313" key="3">
    <source>
        <dbReference type="EMBL" id="UNI19517.1"/>
    </source>
</evidence>
<keyword evidence="2" id="KW-0472">Membrane</keyword>
<dbReference type="Proteomes" id="UP000829364">
    <property type="component" value="Chromosome 5"/>
</dbReference>
<evidence type="ECO:0000313" key="4">
    <source>
        <dbReference type="Proteomes" id="UP000829364"/>
    </source>
</evidence>
<dbReference type="Pfam" id="PF06772">
    <property type="entry name" value="LtrA"/>
    <property type="match status" value="1"/>
</dbReference>
<feature type="transmembrane region" description="Helical" evidence="2">
    <location>
        <begin position="337"/>
        <end position="356"/>
    </location>
</feature>
<feature type="transmembrane region" description="Helical" evidence="2">
    <location>
        <begin position="101"/>
        <end position="118"/>
    </location>
</feature>
<sequence length="452" mass="50882">MNCNELQEGMRGSRYVVKRPKALQWFYKGRLYKASDEERQAGRFELFLDLLYVAIVANFSDDLAEHANGAHLAKYILIFAPAWHIWADLREIMNSYYTDDLAQRLVILWVMALLVLYANNARLVDEDINAMRTAAGAYVVARFTTMGVFLISSFASYQHRAQARIMAAFMSVGLLIAIPLFFESVSIQAKAAVVAVMVFYQECTWALTLSPWIKRRLKLRYSTAVDIAHEIDRMAAFFIIILGEFVYSVIVGDPAGVGLTSGYAKAVFTLIIAFCLNWLYVSGDGSVQATHPIRRSAWTAFGFFLLHLPMSASFLIGGHICAISTKLHEFEDGQRWLLGGGLGVGLFCLWVYGMLYRTEDEAYLMLPKYPRIGMRLIVAIILIVLPESHDHLNTTQFMAVVMSLVAFLTVWETFGGLLRGASFYEPWTDRHEPPEDAIEDASDEQIRPAAAT</sequence>
<organism evidence="3 4">
    <name type="scientific">Purpureocillium takamizusanense</name>
    <dbReference type="NCBI Taxonomy" id="2060973"/>
    <lineage>
        <taxon>Eukaryota</taxon>
        <taxon>Fungi</taxon>
        <taxon>Dikarya</taxon>
        <taxon>Ascomycota</taxon>
        <taxon>Pezizomycotina</taxon>
        <taxon>Sordariomycetes</taxon>
        <taxon>Hypocreomycetidae</taxon>
        <taxon>Hypocreales</taxon>
        <taxon>Ophiocordycipitaceae</taxon>
        <taxon>Purpureocillium</taxon>
    </lineage>
</organism>
<dbReference type="AlphaFoldDB" id="A0A9Q8VC64"/>
<gene>
    <name evidence="3" type="ORF">JDV02_005699</name>
</gene>
<feature type="transmembrane region" description="Helical" evidence="2">
    <location>
        <begin position="130"/>
        <end position="151"/>
    </location>
</feature>
<evidence type="ECO:0008006" key="5">
    <source>
        <dbReference type="Google" id="ProtNLM"/>
    </source>
</evidence>
<accession>A0A9Q8VC64</accession>
<protein>
    <recommendedName>
        <fullName evidence="5">Low temperature requirement protein A</fullName>
    </recommendedName>
</protein>
<feature type="region of interest" description="Disordered" evidence="1">
    <location>
        <begin position="432"/>
        <end position="452"/>
    </location>
</feature>
<feature type="transmembrane region" description="Helical" evidence="2">
    <location>
        <begin position="368"/>
        <end position="385"/>
    </location>
</feature>
<dbReference type="GeneID" id="72067648"/>
<feature type="transmembrane region" description="Helical" evidence="2">
    <location>
        <begin position="397"/>
        <end position="418"/>
    </location>
</feature>
<dbReference type="OrthoDB" id="191995at2759"/>
<evidence type="ECO:0000256" key="2">
    <source>
        <dbReference type="SAM" id="Phobius"/>
    </source>
</evidence>
<dbReference type="PANTHER" id="PTHR36840">
    <property type="entry name" value="BLL5714 PROTEIN"/>
    <property type="match status" value="1"/>
</dbReference>
<dbReference type="EMBL" id="CP086358">
    <property type="protein sequence ID" value="UNI19517.1"/>
    <property type="molecule type" value="Genomic_DNA"/>
</dbReference>
<feature type="transmembrane region" description="Helical" evidence="2">
    <location>
        <begin position="163"/>
        <end position="182"/>
    </location>
</feature>
<proteinExistence type="predicted"/>
<dbReference type="RefSeq" id="XP_047842998.1">
    <property type="nucleotide sequence ID" value="XM_047987014.1"/>
</dbReference>
<reference evidence="3" key="1">
    <citation type="submission" date="2021-11" db="EMBL/GenBank/DDBJ databases">
        <title>Purpureocillium_takamizusanense_genome.</title>
        <authorList>
            <person name="Nguyen N.-H."/>
        </authorList>
    </citation>
    <scope>NUCLEOTIDE SEQUENCE</scope>
    <source>
        <strain evidence="3">PT3</strain>
    </source>
</reference>
<evidence type="ECO:0000256" key="1">
    <source>
        <dbReference type="SAM" id="MobiDB-lite"/>
    </source>
</evidence>